<feature type="region of interest" description="Disordered" evidence="1">
    <location>
        <begin position="501"/>
        <end position="536"/>
    </location>
</feature>
<dbReference type="Proteomes" id="UP001204833">
    <property type="component" value="Unassembled WGS sequence"/>
</dbReference>
<evidence type="ECO:0008006" key="6">
    <source>
        <dbReference type="Google" id="ProtNLM"/>
    </source>
</evidence>
<keyword evidence="2" id="KW-1133">Transmembrane helix</keyword>
<dbReference type="AlphaFoldDB" id="A0AAD5G0V8"/>
<feature type="transmembrane region" description="Helical" evidence="2">
    <location>
        <begin position="313"/>
        <end position="329"/>
    </location>
</feature>
<name>A0AAD5G0V8_9ASCO</name>
<feature type="transmembrane region" description="Helical" evidence="2">
    <location>
        <begin position="263"/>
        <end position="280"/>
    </location>
</feature>
<sequence length="536" mass="62222">MRLFHLLFLLITNLLQFSIAKRVTNVKPTTPYRKVFLNYQNNGICLLANETELTHFDLEFEFDRDNETVPILIFNYRDLFHFTNLPNFNDFLNHTYLEEQIEDSGQDKSLLLVDEGRKSVYFNLQVRDIARGLPKSVWYDVVTNKTTYVHYDVEEPGTYCIYMPLYTYDGELIQPTNYKASLSVEEFQPVSVYHDIASSLNIGILFGSSLLILSFLYPAIRAGKFDKLPPVVQQLSQLLAVHTAFTLIQLVLRLVYLFLPNDFIYTFTEVYFGYFANFLLRSWQKFIMSQVYFGLGYVNIPTKSLKFLKISKFIFQWAFIVGLFTEFIFDTCLDIPQPITGILYNGQPYSIYKKSILVNNLYANIVFNQSSDLFKYVFKYGSHVQLLCGLLLQASRFASGFYLAWKLRKKSNLAKPMFTTILIHLIAWTLFGRQTIYVLFIHLKFTGVFDVGEMLANMGHLIENYEVKWSALALVEILMLWFIWTAKTPREFDIVSEFDGSAKQDKKVNHAKRAKGSKKSTGEKKVSKNVEKRVSA</sequence>
<reference evidence="4 5" key="1">
    <citation type="journal article" date="2022" name="DNA Res.">
        <title>Genome analysis of five recently described species of the CUG-Ser clade uncovers Candida theae as a new hybrid lineage with pathogenic potential in the Candida parapsilosis species complex.</title>
        <authorList>
            <person name="Mixao V."/>
            <person name="Del Olmo V."/>
            <person name="Hegedusova E."/>
            <person name="Saus E."/>
            <person name="Pryszcz L."/>
            <person name="Cillingova A."/>
            <person name="Nosek J."/>
            <person name="Gabaldon T."/>
        </authorList>
    </citation>
    <scope>NUCLEOTIDE SEQUENCE [LARGE SCALE GENOMIC DNA]</scope>
    <source>
        <strain evidence="4 5">CBS 12239</strain>
    </source>
</reference>
<accession>A0AAD5G0V8</accession>
<proteinExistence type="predicted"/>
<feature type="compositionally biased region" description="Basic residues" evidence="1">
    <location>
        <begin position="509"/>
        <end position="518"/>
    </location>
</feature>
<dbReference type="RefSeq" id="XP_051611055.1">
    <property type="nucleotide sequence ID" value="XM_051754058.1"/>
</dbReference>
<feature type="transmembrane region" description="Helical" evidence="2">
    <location>
        <begin position="417"/>
        <end position="440"/>
    </location>
</feature>
<feature type="compositionally biased region" description="Basic and acidic residues" evidence="1">
    <location>
        <begin position="520"/>
        <end position="536"/>
    </location>
</feature>
<comment type="caution">
    <text evidence="4">The sequence shown here is derived from an EMBL/GenBank/DDBJ whole genome shotgun (WGS) entry which is preliminary data.</text>
</comment>
<feature type="chain" id="PRO_5042017452" description="Intimal thickness related receptor IRP domain-containing protein" evidence="3">
    <location>
        <begin position="21"/>
        <end position="536"/>
    </location>
</feature>
<evidence type="ECO:0000313" key="4">
    <source>
        <dbReference type="EMBL" id="KAI5967239.1"/>
    </source>
</evidence>
<evidence type="ECO:0000256" key="1">
    <source>
        <dbReference type="SAM" id="MobiDB-lite"/>
    </source>
</evidence>
<keyword evidence="5" id="KW-1185">Reference proteome</keyword>
<dbReference type="EMBL" id="JAIHNG010000031">
    <property type="protein sequence ID" value="KAI5967239.1"/>
    <property type="molecule type" value="Genomic_DNA"/>
</dbReference>
<feature type="transmembrane region" description="Helical" evidence="2">
    <location>
        <begin position="467"/>
        <end position="484"/>
    </location>
</feature>
<evidence type="ECO:0000256" key="3">
    <source>
        <dbReference type="SAM" id="SignalP"/>
    </source>
</evidence>
<feature type="transmembrane region" description="Helical" evidence="2">
    <location>
        <begin position="384"/>
        <end position="405"/>
    </location>
</feature>
<feature type="signal peptide" evidence="3">
    <location>
        <begin position="1"/>
        <end position="20"/>
    </location>
</feature>
<gene>
    <name evidence="4" type="ORF">KGF57_000454</name>
</gene>
<keyword evidence="2" id="KW-0812">Transmembrane</keyword>
<organism evidence="4 5">
    <name type="scientific">Candida theae</name>
    <dbReference type="NCBI Taxonomy" id="1198502"/>
    <lineage>
        <taxon>Eukaryota</taxon>
        <taxon>Fungi</taxon>
        <taxon>Dikarya</taxon>
        <taxon>Ascomycota</taxon>
        <taxon>Saccharomycotina</taxon>
        <taxon>Pichiomycetes</taxon>
        <taxon>Debaryomycetaceae</taxon>
        <taxon>Candida/Lodderomyces clade</taxon>
        <taxon>Candida</taxon>
    </lineage>
</organism>
<keyword evidence="2" id="KW-0472">Membrane</keyword>
<feature type="transmembrane region" description="Helical" evidence="2">
    <location>
        <begin position="238"/>
        <end position="257"/>
    </location>
</feature>
<dbReference type="GeneID" id="76148514"/>
<evidence type="ECO:0000256" key="2">
    <source>
        <dbReference type="SAM" id="Phobius"/>
    </source>
</evidence>
<keyword evidence="3" id="KW-0732">Signal</keyword>
<evidence type="ECO:0000313" key="5">
    <source>
        <dbReference type="Proteomes" id="UP001204833"/>
    </source>
</evidence>
<protein>
    <recommendedName>
        <fullName evidence="6">Intimal thickness related receptor IRP domain-containing protein</fullName>
    </recommendedName>
</protein>
<feature type="transmembrane region" description="Helical" evidence="2">
    <location>
        <begin position="196"/>
        <end position="217"/>
    </location>
</feature>